<sequence length="126" mass="13004">MVAAPPRPANTWAIPAPAYNTADDSDLPVYSAQLVSATLQEVPPCDQKACLNSRTGRRAMSSANGCDPGASTMIFVNRSASGGQSEYGPITSNKPGPAHGACSRVEVPGTESTCFAIETPTSFGSR</sequence>
<dbReference type="AlphaFoldDB" id="A0AA36C3S0"/>
<evidence type="ECO:0000256" key="1">
    <source>
        <dbReference type="SAM" id="MobiDB-lite"/>
    </source>
</evidence>
<gene>
    <name evidence="2" type="ORF">MSPICULIGERA_LOCUS364</name>
</gene>
<feature type="compositionally biased region" description="Polar residues" evidence="1">
    <location>
        <begin position="81"/>
        <end position="94"/>
    </location>
</feature>
<accession>A0AA36C3S0</accession>
<keyword evidence="3" id="KW-1185">Reference proteome</keyword>
<dbReference type="EMBL" id="CATQJA010000056">
    <property type="protein sequence ID" value="CAJ0557606.1"/>
    <property type="molecule type" value="Genomic_DNA"/>
</dbReference>
<comment type="caution">
    <text evidence="2">The sequence shown here is derived from an EMBL/GenBank/DDBJ whole genome shotgun (WGS) entry which is preliminary data.</text>
</comment>
<evidence type="ECO:0000313" key="3">
    <source>
        <dbReference type="Proteomes" id="UP001177023"/>
    </source>
</evidence>
<dbReference type="Proteomes" id="UP001177023">
    <property type="component" value="Unassembled WGS sequence"/>
</dbReference>
<protein>
    <submittedName>
        <fullName evidence="2">Uncharacterized protein</fullName>
    </submittedName>
</protein>
<reference evidence="2" key="1">
    <citation type="submission" date="2023-06" db="EMBL/GenBank/DDBJ databases">
        <authorList>
            <person name="Delattre M."/>
        </authorList>
    </citation>
    <scope>NUCLEOTIDE SEQUENCE</scope>
    <source>
        <strain evidence="2">AF72</strain>
    </source>
</reference>
<feature type="non-terminal residue" evidence="2">
    <location>
        <position position="1"/>
    </location>
</feature>
<feature type="region of interest" description="Disordered" evidence="1">
    <location>
        <begin position="81"/>
        <end position="103"/>
    </location>
</feature>
<evidence type="ECO:0000313" key="2">
    <source>
        <dbReference type="EMBL" id="CAJ0557606.1"/>
    </source>
</evidence>
<proteinExistence type="predicted"/>
<organism evidence="2 3">
    <name type="scientific">Mesorhabditis spiculigera</name>
    <dbReference type="NCBI Taxonomy" id="96644"/>
    <lineage>
        <taxon>Eukaryota</taxon>
        <taxon>Metazoa</taxon>
        <taxon>Ecdysozoa</taxon>
        <taxon>Nematoda</taxon>
        <taxon>Chromadorea</taxon>
        <taxon>Rhabditida</taxon>
        <taxon>Rhabditina</taxon>
        <taxon>Rhabditomorpha</taxon>
        <taxon>Rhabditoidea</taxon>
        <taxon>Rhabditidae</taxon>
        <taxon>Mesorhabditinae</taxon>
        <taxon>Mesorhabditis</taxon>
    </lineage>
</organism>
<name>A0AA36C3S0_9BILA</name>